<dbReference type="EMBL" id="JARK01001405">
    <property type="protein sequence ID" value="EYC07587.1"/>
    <property type="molecule type" value="Genomic_DNA"/>
</dbReference>
<dbReference type="Proteomes" id="UP000024635">
    <property type="component" value="Unassembled WGS sequence"/>
</dbReference>
<accession>A0A016TYC9</accession>
<evidence type="ECO:0000256" key="1">
    <source>
        <dbReference type="SAM" id="MobiDB-lite"/>
    </source>
</evidence>
<evidence type="ECO:0000313" key="3">
    <source>
        <dbReference type="Proteomes" id="UP000024635"/>
    </source>
</evidence>
<comment type="caution">
    <text evidence="2">The sequence shown here is derived from an EMBL/GenBank/DDBJ whole genome shotgun (WGS) entry which is preliminary data.</text>
</comment>
<keyword evidence="3" id="KW-1185">Reference proteome</keyword>
<evidence type="ECO:0000313" key="2">
    <source>
        <dbReference type="EMBL" id="EYC07587.1"/>
    </source>
</evidence>
<gene>
    <name evidence="2" type="primary">Acey_s0069.g301</name>
    <name evidence="2" type="ORF">Y032_0069g301</name>
</gene>
<sequence>MNLIHMAMAYFAASSSCDVSERYSKSLSAIRTRLLERFNFSFLKWSSQLVGCHGCGIRFFQRQSVNQQAEAEKKHVFTKEENTDEPQSHNE</sequence>
<protein>
    <submittedName>
        <fullName evidence="2">Uncharacterized protein</fullName>
    </submittedName>
</protein>
<feature type="region of interest" description="Disordered" evidence="1">
    <location>
        <begin position="71"/>
        <end position="91"/>
    </location>
</feature>
<reference evidence="3" key="1">
    <citation type="journal article" date="2015" name="Nat. Genet.">
        <title>The genome and transcriptome of the zoonotic hookworm Ancylostoma ceylanicum identify infection-specific gene families.</title>
        <authorList>
            <person name="Schwarz E.M."/>
            <person name="Hu Y."/>
            <person name="Antoshechkin I."/>
            <person name="Miller M.M."/>
            <person name="Sternberg P.W."/>
            <person name="Aroian R.V."/>
        </authorList>
    </citation>
    <scope>NUCLEOTIDE SEQUENCE</scope>
    <source>
        <strain evidence="3">HY135</strain>
    </source>
</reference>
<name>A0A016TYC9_9BILA</name>
<organism evidence="2 3">
    <name type="scientific">Ancylostoma ceylanicum</name>
    <dbReference type="NCBI Taxonomy" id="53326"/>
    <lineage>
        <taxon>Eukaryota</taxon>
        <taxon>Metazoa</taxon>
        <taxon>Ecdysozoa</taxon>
        <taxon>Nematoda</taxon>
        <taxon>Chromadorea</taxon>
        <taxon>Rhabditida</taxon>
        <taxon>Rhabditina</taxon>
        <taxon>Rhabditomorpha</taxon>
        <taxon>Strongyloidea</taxon>
        <taxon>Ancylostomatidae</taxon>
        <taxon>Ancylostomatinae</taxon>
        <taxon>Ancylostoma</taxon>
    </lineage>
</organism>
<dbReference type="AlphaFoldDB" id="A0A016TYC9"/>
<proteinExistence type="predicted"/>